<evidence type="ECO:0000313" key="2">
    <source>
        <dbReference type="Proteomes" id="UP001251374"/>
    </source>
</evidence>
<keyword evidence="2" id="KW-1185">Reference proteome</keyword>
<dbReference type="RefSeq" id="WP_309725158.1">
    <property type="nucleotide sequence ID" value="NZ_JARWAM010000024.1"/>
</dbReference>
<reference evidence="1 2" key="1">
    <citation type="submission" date="2023-04" db="EMBL/GenBank/DDBJ databases">
        <title>A long-awaited taxogenomic arrangement of the family Halomonadaceae.</title>
        <authorList>
            <person name="De La Haba R."/>
            <person name="Chuvochina M."/>
            <person name="Wittouck S."/>
            <person name="Arahal D.R."/>
            <person name="Sanchez-Porro C."/>
            <person name="Hugenholtz P."/>
            <person name="Ventosa A."/>
        </authorList>
    </citation>
    <scope>NUCLEOTIDE SEQUENCE [LARGE SCALE GENOMIC DNA]</scope>
    <source>
        <strain evidence="1 2">DSM 26770</strain>
    </source>
</reference>
<name>A0ABU1HJI5_9GAMM</name>
<organism evidence="1 2">
    <name type="scientific">Franzmannia qiaohouensis</name>
    <dbReference type="NCBI Taxonomy" id="1329370"/>
    <lineage>
        <taxon>Bacteria</taxon>
        <taxon>Pseudomonadati</taxon>
        <taxon>Pseudomonadota</taxon>
        <taxon>Gammaproteobacteria</taxon>
        <taxon>Oceanospirillales</taxon>
        <taxon>Halomonadaceae</taxon>
        <taxon>Franzmannia</taxon>
    </lineage>
</organism>
<gene>
    <name evidence="1" type="ORF">QC821_20430</name>
</gene>
<dbReference type="EMBL" id="JARWAM010000024">
    <property type="protein sequence ID" value="MDR5907644.1"/>
    <property type="molecule type" value="Genomic_DNA"/>
</dbReference>
<accession>A0ABU1HJI5</accession>
<proteinExistence type="predicted"/>
<protein>
    <submittedName>
        <fullName evidence="1">Uncharacterized protein</fullName>
    </submittedName>
</protein>
<evidence type="ECO:0000313" key="1">
    <source>
        <dbReference type="EMBL" id="MDR5907644.1"/>
    </source>
</evidence>
<comment type="caution">
    <text evidence="1">The sequence shown here is derived from an EMBL/GenBank/DDBJ whole genome shotgun (WGS) entry which is preliminary data.</text>
</comment>
<sequence>MAHPIEREYWVNIHTQGSAWTLRINDLKIWSYGRTGHQSVSYPISDNLKEGNNTASFIFAPLISQDPETGEFLQGPKPDFWVDVSIEAINTRTQEKERLNTLLLRYDMETGELVTYDEPMGSNEPVHQTDHLRTNGEFHVNSPDMLVLGSGESIEAERVDMSFRVFDPIPDFHWRDEATELEDTPLMRHELRQAYQKLYRLFDAGDTEAILRKAGPVWDRAGLLMAGGKSAREYVEPLPIASQLIGMRREPDGPRLEPLRLADDPVSDRLEFMGNGRLVSIRPSPLRWSYPDQPNKEPHTMPFVFYRTAAGEWRIATID</sequence>
<dbReference type="Proteomes" id="UP001251374">
    <property type="component" value="Unassembled WGS sequence"/>
</dbReference>